<evidence type="ECO:0000256" key="1">
    <source>
        <dbReference type="ARBA" id="ARBA00012513"/>
    </source>
</evidence>
<feature type="compositionally biased region" description="Polar residues" evidence="10">
    <location>
        <begin position="775"/>
        <end position="793"/>
    </location>
</feature>
<feature type="region of interest" description="Disordered" evidence="10">
    <location>
        <begin position="961"/>
        <end position="1046"/>
    </location>
</feature>
<feature type="compositionally biased region" description="Basic and acidic residues" evidence="10">
    <location>
        <begin position="961"/>
        <end position="971"/>
    </location>
</feature>
<dbReference type="Proteomes" id="UP001175000">
    <property type="component" value="Unassembled WGS sequence"/>
</dbReference>
<dbReference type="GO" id="GO:0042149">
    <property type="term" value="P:cellular response to glucose starvation"/>
    <property type="evidence" value="ECO:0007669"/>
    <property type="project" value="UniProtKB-ARBA"/>
</dbReference>
<keyword evidence="3" id="KW-0808">Transferase</keyword>
<dbReference type="GO" id="GO:0005524">
    <property type="term" value="F:ATP binding"/>
    <property type="evidence" value="ECO:0007669"/>
    <property type="project" value="UniProtKB-UniRule"/>
</dbReference>
<feature type="region of interest" description="Disordered" evidence="10">
    <location>
        <begin position="1183"/>
        <end position="1256"/>
    </location>
</feature>
<dbReference type="FunFam" id="1.10.510.10:FF:000614">
    <property type="entry name" value="Serine/threonine protein kinase, putative"/>
    <property type="match status" value="1"/>
</dbReference>
<proteinExistence type="predicted"/>
<dbReference type="InterPro" id="IPR017441">
    <property type="entry name" value="Protein_kinase_ATP_BS"/>
</dbReference>
<dbReference type="EC" id="2.7.11.1" evidence="1"/>
<evidence type="ECO:0000259" key="11">
    <source>
        <dbReference type="PROSITE" id="PS50011"/>
    </source>
</evidence>
<dbReference type="Pfam" id="PF00069">
    <property type="entry name" value="Pkinase"/>
    <property type="match status" value="2"/>
</dbReference>
<evidence type="ECO:0000256" key="7">
    <source>
        <dbReference type="ARBA" id="ARBA00047899"/>
    </source>
</evidence>
<comment type="catalytic activity">
    <reaction evidence="8">
        <text>L-seryl-[protein] + ATP = O-phospho-L-seryl-[protein] + ADP + H(+)</text>
        <dbReference type="Rhea" id="RHEA:17989"/>
        <dbReference type="Rhea" id="RHEA-COMP:9863"/>
        <dbReference type="Rhea" id="RHEA-COMP:11604"/>
        <dbReference type="ChEBI" id="CHEBI:15378"/>
        <dbReference type="ChEBI" id="CHEBI:29999"/>
        <dbReference type="ChEBI" id="CHEBI:30616"/>
        <dbReference type="ChEBI" id="CHEBI:83421"/>
        <dbReference type="ChEBI" id="CHEBI:456216"/>
        <dbReference type="EC" id="2.7.11.1"/>
    </reaction>
</comment>
<feature type="compositionally biased region" description="Polar residues" evidence="10">
    <location>
        <begin position="34"/>
        <end position="45"/>
    </location>
</feature>
<dbReference type="PANTHER" id="PTHR43895:SF152">
    <property type="entry name" value="SERINE_THREONINE-PROTEIN KINASE TOS3"/>
    <property type="match status" value="1"/>
</dbReference>
<feature type="compositionally biased region" description="Polar residues" evidence="10">
    <location>
        <begin position="989"/>
        <end position="1005"/>
    </location>
</feature>
<reference evidence="12" key="1">
    <citation type="submission" date="2023-06" db="EMBL/GenBank/DDBJ databases">
        <title>Genome-scale phylogeny and comparative genomics of the fungal order Sordariales.</title>
        <authorList>
            <consortium name="Lawrence Berkeley National Laboratory"/>
            <person name="Hensen N."/>
            <person name="Bonometti L."/>
            <person name="Westerberg I."/>
            <person name="Brannstrom I.O."/>
            <person name="Guillou S."/>
            <person name="Cros-Aarteil S."/>
            <person name="Calhoun S."/>
            <person name="Haridas S."/>
            <person name="Kuo A."/>
            <person name="Mondo S."/>
            <person name="Pangilinan J."/>
            <person name="Riley R."/>
            <person name="Labutti K."/>
            <person name="Andreopoulos B."/>
            <person name="Lipzen A."/>
            <person name="Chen C."/>
            <person name="Yanf M."/>
            <person name="Daum C."/>
            <person name="Ng V."/>
            <person name="Clum A."/>
            <person name="Steindorff A."/>
            <person name="Ohm R."/>
            <person name="Martin F."/>
            <person name="Silar P."/>
            <person name="Natvig D."/>
            <person name="Lalanne C."/>
            <person name="Gautier V."/>
            <person name="Ament-Velasquez S.L."/>
            <person name="Kruys A."/>
            <person name="Hutchinson M.I."/>
            <person name="Powell A.J."/>
            <person name="Barry K."/>
            <person name="Miller A.N."/>
            <person name="Grigoriev I.V."/>
            <person name="Debuchy R."/>
            <person name="Gladieux P."/>
            <person name="Thoren M.H."/>
            <person name="Johannesson H."/>
        </authorList>
    </citation>
    <scope>NUCLEOTIDE SEQUENCE</scope>
    <source>
        <strain evidence="12">CBS 606.72</strain>
    </source>
</reference>
<sequence length="1256" mass="138789">MEPQPPQPPQQQAPLSHTRPAHPHLHNILPPSQVPQRTANSTPVSSPGLFSPSLPRPAMTFPTQSASETTTPAALVSPYLHPLQSHKVRETHKANVEHNYATGRKLINHYEIIEELGRGVHGKVKLARNLETGDSVAIKIIPRFSKKRRLGKVTARSTQDKSKREIAILKKIRHPNVVGLLEIIDDPELKKIYMVLEYAEAGEITWRKKGLPHICAYERRRQEREMRGEKPSPEEEHYDLLLERRQTIKDAKRAKMTQVQGAASAAANNYWSLEHGADEEDNESLARSYGRDDSDVLGRSVRSQPDSLSGSKATSRAPSRTHSAKSMSRAGTPHPPLDAELASLSYDDDMETPGPLRSNPVSSTALEGTMYGPYAEDPTTRGRSPSMADSIISHMSSIDYNRIHDPYADDFSYVPCFTMEHARHTFRDTVLGLEYLHYEGVVHRDIKPPNLLQTKDYRVMISDFGVSYFGRPIRDGDETISESEAQDFDNDLELAKTVGTPAFFAPELCYTDSYDDEHPGVQPRITEQIDVWSLGVTLFCMVYARIPFIGEDEWHMFRKIATEEVYIPRRRLRPVDPATKPNEKSLYTRVNRPPYRDDDELAYEDVDRDLIDLLTKMLVKNPEKRIRLRDVKRHPFVTKGITNVISWLDDTDPSRRTSGRKIQVDDREVARAVVPLTFLERARSAVKKAVGKVMHPRGERADSVSVSSRRRATSSAASSGGDSPQIGSSTPNLRDARRKSIRPDDYFSTLSQASSEHPLTQSVVASPQQSPSDELPTSGSQRQLSTSVGGQSSRHLIELVSNFGVRDESLDRQHYGPTQRTFPRHGHHRSVTNAFLSLTANPSESRTTPATPLFDGQYEDLSSTLRKARDMRPPSEDSNRARSVDRGLFASTDKRAEPKVSLSTAIAPGNVQSPLRSRILPQVDAKKAWEHAAAHSPTVSFLAGYQNGQPQSEPNIYEKQRISQESDDRPPTARRVVAGSDAKNPPTPHKSSPLKSLAPVQTRTNGLHGDRDNREPFGCGKEVEPALVPCPPSPEDEEFSQRPLPPSREETIVTAMSSSSTSMGALAATPLTSPSETASPIYMVNPASTKDITEQILAFQSDPSLPALLSSTSSVSADLEGEFLGNPGVVGRPTVIDTTDSLTPPAFAKESVSGFPLDSQEDFQGAVPVRVKLDDSLTRPFLSTSASSVASQEECEDGDGEDSDSDEGLTMAKRKKTVAQPDLNSMGRLVSGSRRRDTNASIGSTETAKKVTVDSD</sequence>
<comment type="catalytic activity">
    <reaction evidence="7">
        <text>L-threonyl-[protein] + ATP = O-phospho-L-threonyl-[protein] + ADP + H(+)</text>
        <dbReference type="Rhea" id="RHEA:46608"/>
        <dbReference type="Rhea" id="RHEA-COMP:11060"/>
        <dbReference type="Rhea" id="RHEA-COMP:11605"/>
        <dbReference type="ChEBI" id="CHEBI:15378"/>
        <dbReference type="ChEBI" id="CHEBI:30013"/>
        <dbReference type="ChEBI" id="CHEBI:30616"/>
        <dbReference type="ChEBI" id="CHEBI:61977"/>
        <dbReference type="ChEBI" id="CHEBI:456216"/>
        <dbReference type="EC" id="2.7.11.1"/>
    </reaction>
</comment>
<evidence type="ECO:0000313" key="13">
    <source>
        <dbReference type="Proteomes" id="UP001175000"/>
    </source>
</evidence>
<keyword evidence="6 9" id="KW-0067">ATP-binding</keyword>
<feature type="compositionally biased region" description="Polar residues" evidence="10">
    <location>
        <begin position="301"/>
        <end position="326"/>
    </location>
</feature>
<name>A0AA39X470_9PEZI</name>
<feature type="region of interest" description="Disordered" evidence="10">
    <location>
        <begin position="865"/>
        <end position="905"/>
    </location>
</feature>
<comment type="caution">
    <text evidence="12">The sequence shown here is derived from an EMBL/GenBank/DDBJ whole genome shotgun (WGS) entry which is preliminary data.</text>
</comment>
<dbReference type="GO" id="GO:0007165">
    <property type="term" value="P:signal transduction"/>
    <property type="evidence" value="ECO:0007669"/>
    <property type="project" value="TreeGrafter"/>
</dbReference>
<dbReference type="SMART" id="SM00220">
    <property type="entry name" value="S_TKc"/>
    <property type="match status" value="1"/>
</dbReference>
<evidence type="ECO:0000256" key="5">
    <source>
        <dbReference type="ARBA" id="ARBA00022777"/>
    </source>
</evidence>
<dbReference type="FunFam" id="3.30.200.20:FF:000206">
    <property type="entry name" value="Serine/threonine-protein kinase Ssp1"/>
    <property type="match status" value="1"/>
</dbReference>
<feature type="region of interest" description="Disordered" evidence="10">
    <location>
        <begin position="274"/>
        <end position="387"/>
    </location>
</feature>
<feature type="region of interest" description="Disordered" evidence="10">
    <location>
        <begin position="1"/>
        <end position="70"/>
    </location>
</feature>
<feature type="region of interest" description="Disordered" evidence="10">
    <location>
        <begin position="752"/>
        <end position="793"/>
    </location>
</feature>
<gene>
    <name evidence="12" type="ORF">B0T14DRAFT_493195</name>
</gene>
<dbReference type="CDD" id="cd14008">
    <property type="entry name" value="STKc_LKB1_CaMKK"/>
    <property type="match status" value="1"/>
</dbReference>
<dbReference type="SUPFAM" id="SSF56112">
    <property type="entry name" value="Protein kinase-like (PK-like)"/>
    <property type="match status" value="1"/>
</dbReference>
<feature type="compositionally biased region" description="Basic and acidic residues" evidence="10">
    <location>
        <begin position="867"/>
        <end position="885"/>
    </location>
</feature>
<feature type="domain" description="Protein kinase" evidence="11">
    <location>
        <begin position="110"/>
        <end position="637"/>
    </location>
</feature>
<feature type="compositionally biased region" description="Pro residues" evidence="10">
    <location>
        <begin position="1"/>
        <end position="11"/>
    </location>
</feature>
<evidence type="ECO:0000256" key="6">
    <source>
        <dbReference type="ARBA" id="ARBA00022840"/>
    </source>
</evidence>
<feature type="compositionally biased region" description="Low complexity" evidence="10">
    <location>
        <begin position="703"/>
        <end position="723"/>
    </location>
</feature>
<feature type="compositionally biased region" description="Low complexity" evidence="10">
    <location>
        <begin position="761"/>
        <end position="772"/>
    </location>
</feature>
<evidence type="ECO:0000313" key="12">
    <source>
        <dbReference type="EMBL" id="KAK0626958.1"/>
    </source>
</evidence>
<accession>A0AA39X470</accession>
<feature type="binding site" evidence="9">
    <location>
        <position position="139"/>
    </location>
    <ligand>
        <name>ATP</name>
        <dbReference type="ChEBI" id="CHEBI:30616"/>
    </ligand>
</feature>
<keyword evidence="4 9" id="KW-0547">Nucleotide-binding</keyword>
<dbReference type="PROSITE" id="PS50011">
    <property type="entry name" value="PROTEIN_KINASE_DOM"/>
    <property type="match status" value="1"/>
</dbReference>
<evidence type="ECO:0000256" key="9">
    <source>
        <dbReference type="PROSITE-ProRule" id="PRU10141"/>
    </source>
</evidence>
<dbReference type="PROSITE" id="PS00107">
    <property type="entry name" value="PROTEIN_KINASE_ATP"/>
    <property type="match status" value="1"/>
</dbReference>
<dbReference type="EMBL" id="JAULSU010000002">
    <property type="protein sequence ID" value="KAK0626958.1"/>
    <property type="molecule type" value="Genomic_DNA"/>
</dbReference>
<dbReference type="InterPro" id="IPR000719">
    <property type="entry name" value="Prot_kinase_dom"/>
</dbReference>
<protein>
    <recommendedName>
        <fullName evidence="1">non-specific serine/threonine protein kinase</fullName>
        <ecNumber evidence="1">2.7.11.1</ecNumber>
    </recommendedName>
</protein>
<organism evidence="12 13">
    <name type="scientific">Immersiella caudata</name>
    <dbReference type="NCBI Taxonomy" id="314043"/>
    <lineage>
        <taxon>Eukaryota</taxon>
        <taxon>Fungi</taxon>
        <taxon>Dikarya</taxon>
        <taxon>Ascomycota</taxon>
        <taxon>Pezizomycotina</taxon>
        <taxon>Sordariomycetes</taxon>
        <taxon>Sordariomycetidae</taxon>
        <taxon>Sordariales</taxon>
        <taxon>Lasiosphaeriaceae</taxon>
        <taxon>Immersiella</taxon>
    </lineage>
</organism>
<feature type="compositionally biased region" description="Polar residues" evidence="10">
    <location>
        <begin position="61"/>
        <end position="70"/>
    </location>
</feature>
<evidence type="ECO:0000256" key="4">
    <source>
        <dbReference type="ARBA" id="ARBA00022741"/>
    </source>
</evidence>
<evidence type="ECO:0000256" key="8">
    <source>
        <dbReference type="ARBA" id="ARBA00048679"/>
    </source>
</evidence>
<dbReference type="Gene3D" id="3.30.200.20">
    <property type="entry name" value="Phosphorylase Kinase, domain 1"/>
    <property type="match status" value="1"/>
</dbReference>
<dbReference type="GO" id="GO:0001558">
    <property type="term" value="P:regulation of cell growth"/>
    <property type="evidence" value="ECO:0007669"/>
    <property type="project" value="UniProtKB-ARBA"/>
</dbReference>
<keyword evidence="13" id="KW-1185">Reference proteome</keyword>
<dbReference type="PANTHER" id="PTHR43895">
    <property type="entry name" value="CALCIUM/CALMODULIN-DEPENDENT PROTEIN KINASE KINASE-RELATED"/>
    <property type="match status" value="1"/>
</dbReference>
<keyword evidence="2" id="KW-0723">Serine/threonine-protein kinase</keyword>
<dbReference type="Gene3D" id="1.10.510.10">
    <property type="entry name" value="Transferase(Phosphotransferase) domain 1"/>
    <property type="match status" value="1"/>
</dbReference>
<feature type="compositionally biased region" description="Basic and acidic residues" evidence="10">
    <location>
        <begin position="1247"/>
        <end position="1256"/>
    </location>
</feature>
<dbReference type="GO" id="GO:0004674">
    <property type="term" value="F:protein serine/threonine kinase activity"/>
    <property type="evidence" value="ECO:0007669"/>
    <property type="project" value="UniProtKB-KW"/>
</dbReference>
<dbReference type="AlphaFoldDB" id="A0AA39X470"/>
<keyword evidence="5" id="KW-0418">Kinase</keyword>
<evidence type="ECO:0000256" key="3">
    <source>
        <dbReference type="ARBA" id="ARBA00022679"/>
    </source>
</evidence>
<evidence type="ECO:0000256" key="10">
    <source>
        <dbReference type="SAM" id="MobiDB-lite"/>
    </source>
</evidence>
<feature type="region of interest" description="Disordered" evidence="10">
    <location>
        <begin position="688"/>
        <end position="738"/>
    </location>
</feature>
<feature type="compositionally biased region" description="Acidic residues" evidence="10">
    <location>
        <begin position="1193"/>
        <end position="1207"/>
    </location>
</feature>
<evidence type="ECO:0000256" key="2">
    <source>
        <dbReference type="ARBA" id="ARBA00022527"/>
    </source>
</evidence>
<dbReference type="InterPro" id="IPR011009">
    <property type="entry name" value="Kinase-like_dom_sf"/>
</dbReference>